<dbReference type="Proteomes" id="UP000006911">
    <property type="component" value="Unassembled WGS sequence"/>
</dbReference>
<dbReference type="RefSeq" id="XP_002838735.1">
    <property type="nucleotide sequence ID" value="XM_002838689.1"/>
</dbReference>
<evidence type="ECO:0000313" key="2">
    <source>
        <dbReference type="Proteomes" id="UP000006911"/>
    </source>
</evidence>
<dbReference type="HOGENOM" id="CLU_3335908_0_0_1"/>
<name>D5GEI3_TUBMM</name>
<dbReference type="KEGG" id="tml:GSTUM_00006502001"/>
<accession>D5GEI3</accession>
<keyword evidence="2" id="KW-1185">Reference proteome</keyword>
<dbReference type="InParanoid" id="D5GEI3"/>
<protein>
    <submittedName>
        <fullName evidence="1">(Perigord truffle) hypothetical protein</fullName>
    </submittedName>
</protein>
<dbReference type="AlphaFoldDB" id="D5GEI3"/>
<proteinExistence type="predicted"/>
<reference evidence="1 2" key="1">
    <citation type="journal article" date="2010" name="Nature">
        <title>Perigord black truffle genome uncovers evolutionary origins and mechanisms of symbiosis.</title>
        <authorList>
            <person name="Martin F."/>
            <person name="Kohler A."/>
            <person name="Murat C."/>
            <person name="Balestrini R."/>
            <person name="Coutinho P.M."/>
            <person name="Jaillon O."/>
            <person name="Montanini B."/>
            <person name="Morin E."/>
            <person name="Noel B."/>
            <person name="Percudani R."/>
            <person name="Porcel B."/>
            <person name="Rubini A."/>
            <person name="Amicucci A."/>
            <person name="Amselem J."/>
            <person name="Anthouard V."/>
            <person name="Arcioni S."/>
            <person name="Artiguenave F."/>
            <person name="Aury J.M."/>
            <person name="Ballario P."/>
            <person name="Bolchi A."/>
            <person name="Brenna A."/>
            <person name="Brun A."/>
            <person name="Buee M."/>
            <person name="Cantarel B."/>
            <person name="Chevalier G."/>
            <person name="Couloux A."/>
            <person name="Da Silva C."/>
            <person name="Denoeud F."/>
            <person name="Duplessis S."/>
            <person name="Ghignone S."/>
            <person name="Hilselberger B."/>
            <person name="Iotti M."/>
            <person name="Marcais B."/>
            <person name="Mello A."/>
            <person name="Miranda M."/>
            <person name="Pacioni G."/>
            <person name="Quesneville H."/>
            <person name="Riccioni C."/>
            <person name="Ruotolo R."/>
            <person name="Splivallo R."/>
            <person name="Stocchi V."/>
            <person name="Tisserant E."/>
            <person name="Viscomi A.R."/>
            <person name="Zambonelli A."/>
            <person name="Zampieri E."/>
            <person name="Henrissat B."/>
            <person name="Lebrun M.H."/>
            <person name="Paolocci F."/>
            <person name="Bonfante P."/>
            <person name="Ottonello S."/>
            <person name="Wincker P."/>
        </authorList>
    </citation>
    <scope>NUCLEOTIDE SEQUENCE [LARGE SCALE GENOMIC DNA]</scope>
    <source>
        <strain evidence="1 2">Mel28</strain>
    </source>
</reference>
<dbReference type="GeneID" id="9181557"/>
<organism evidence="1 2">
    <name type="scientific">Tuber melanosporum (strain Mel28)</name>
    <name type="common">Perigord black truffle</name>
    <dbReference type="NCBI Taxonomy" id="656061"/>
    <lineage>
        <taxon>Eukaryota</taxon>
        <taxon>Fungi</taxon>
        <taxon>Dikarya</taxon>
        <taxon>Ascomycota</taxon>
        <taxon>Pezizomycotina</taxon>
        <taxon>Pezizomycetes</taxon>
        <taxon>Pezizales</taxon>
        <taxon>Tuberaceae</taxon>
        <taxon>Tuber</taxon>
    </lineage>
</organism>
<gene>
    <name evidence="1" type="ORF">GSTUM_00006502001</name>
</gene>
<evidence type="ECO:0000313" key="1">
    <source>
        <dbReference type="EMBL" id="CAZ82926.1"/>
    </source>
</evidence>
<dbReference type="EMBL" id="FN430175">
    <property type="protein sequence ID" value="CAZ82926.1"/>
    <property type="molecule type" value="Genomic_DNA"/>
</dbReference>
<sequence>MHQLHSRDGSTRYSISTSTYIASYTWMIRKTYTNTKRI</sequence>